<evidence type="ECO:0000313" key="1">
    <source>
        <dbReference type="EMBL" id="APA90250.2"/>
    </source>
</evidence>
<dbReference type="Proteomes" id="UP000179860">
    <property type="component" value="Plasmid pl3WSM5005"/>
</dbReference>
<gene>
    <name evidence="1" type="ORF">BJG93_34625</name>
</gene>
<protein>
    <submittedName>
        <fullName evidence="1">Uncharacterized protein</fullName>
    </submittedName>
</protein>
<name>A0ACA8AX91_9BURK</name>
<organism evidence="1 2">
    <name type="scientific">Paraburkholderia sprentiae WSM5005</name>
    <dbReference type="NCBI Taxonomy" id="754502"/>
    <lineage>
        <taxon>Bacteria</taxon>
        <taxon>Pseudomonadati</taxon>
        <taxon>Pseudomonadota</taxon>
        <taxon>Betaproteobacteria</taxon>
        <taxon>Burkholderiales</taxon>
        <taxon>Burkholderiaceae</taxon>
        <taxon>Paraburkholderia</taxon>
    </lineage>
</organism>
<keyword evidence="1" id="KW-0614">Plasmid</keyword>
<reference evidence="1" key="2">
    <citation type="submission" date="2021-06" db="EMBL/GenBank/DDBJ databases">
        <authorList>
            <person name="Rogers T.H."/>
            <person name="Ramsay J.P."/>
            <person name="Wang P."/>
            <person name="Terpolilli J."/>
        </authorList>
    </citation>
    <scope>NUCLEOTIDE SEQUENCE</scope>
    <source>
        <strain evidence="1">WSM5005</strain>
        <plasmid evidence="1">pl3WSM5005</plasmid>
    </source>
</reference>
<proteinExistence type="predicted"/>
<keyword evidence="2" id="KW-1185">Reference proteome</keyword>
<dbReference type="EMBL" id="CP017564">
    <property type="protein sequence ID" value="APA90250.2"/>
    <property type="molecule type" value="Genomic_DNA"/>
</dbReference>
<evidence type="ECO:0000313" key="2">
    <source>
        <dbReference type="Proteomes" id="UP000179860"/>
    </source>
</evidence>
<sequence>MELDLKVVFYRPARFGRHRNQMVWSKAMQMQQGTPFKILAFPDMGVSFYAVWDEDTETYWIYDGADQDTANAIGESETVAGAKQVAKDVAEALMA</sequence>
<geneLocation type="plasmid" evidence="1 2">
    <name>pl3WSM5005</name>
</geneLocation>
<reference evidence="1" key="1">
    <citation type="submission" date="2016-09" db="EMBL/GenBank/DDBJ databases">
        <title>The Complete Genome of Burkholderia sprentiae wsm5005.</title>
        <authorList>
            <person name="De Meyer S."/>
            <person name="Wang P."/>
            <person name="Terpolilli J."/>
        </authorList>
    </citation>
    <scope>NUCLEOTIDE SEQUENCE</scope>
    <source>
        <strain evidence="1">WSM5005</strain>
        <plasmid evidence="1">pl3WSM5005</plasmid>
    </source>
</reference>
<accession>A0ACA8AX91</accession>